<dbReference type="EMBL" id="JAATEM010000049">
    <property type="protein sequence ID" value="NJP53831.1"/>
    <property type="molecule type" value="Genomic_DNA"/>
</dbReference>
<name>A0ABX1AHD9_9ACTN</name>
<dbReference type="InterPro" id="IPR046675">
    <property type="entry name" value="DUF6545"/>
</dbReference>
<proteinExistence type="predicted"/>
<keyword evidence="1" id="KW-1133">Transmembrane helix</keyword>
<organism evidence="3 4">
    <name type="scientific">Streptomyces composti</name>
    <dbReference type="NCBI Taxonomy" id="2720025"/>
    <lineage>
        <taxon>Bacteria</taxon>
        <taxon>Bacillati</taxon>
        <taxon>Actinomycetota</taxon>
        <taxon>Actinomycetes</taxon>
        <taxon>Kitasatosporales</taxon>
        <taxon>Streptomycetaceae</taxon>
        <taxon>Streptomyces</taxon>
    </lineage>
</organism>
<dbReference type="Proteomes" id="UP000730591">
    <property type="component" value="Unassembled WGS sequence"/>
</dbReference>
<keyword evidence="1" id="KW-0812">Transmembrane</keyword>
<evidence type="ECO:0000259" key="2">
    <source>
        <dbReference type="Pfam" id="PF20182"/>
    </source>
</evidence>
<dbReference type="Pfam" id="PF20182">
    <property type="entry name" value="DUF6545"/>
    <property type="match status" value="1"/>
</dbReference>
<feature type="transmembrane region" description="Helical" evidence="1">
    <location>
        <begin position="66"/>
        <end position="84"/>
    </location>
</feature>
<protein>
    <recommendedName>
        <fullName evidence="2">DUF6545 domain-containing protein</fullName>
    </recommendedName>
</protein>
<evidence type="ECO:0000313" key="3">
    <source>
        <dbReference type="EMBL" id="NJP53831.1"/>
    </source>
</evidence>
<feature type="transmembrane region" description="Helical" evidence="1">
    <location>
        <begin position="33"/>
        <end position="54"/>
    </location>
</feature>
<feature type="transmembrane region" description="Helical" evidence="1">
    <location>
        <begin position="149"/>
        <end position="170"/>
    </location>
</feature>
<keyword evidence="1" id="KW-0472">Membrane</keyword>
<dbReference type="InterPro" id="IPR050039">
    <property type="entry name" value="MAB_1171c-like"/>
</dbReference>
<feature type="transmembrane region" description="Helical" evidence="1">
    <location>
        <begin position="105"/>
        <end position="129"/>
    </location>
</feature>
<feature type="domain" description="DUF6545" evidence="2">
    <location>
        <begin position="253"/>
        <end position="403"/>
    </location>
</feature>
<dbReference type="RefSeq" id="WP_167998653.1">
    <property type="nucleotide sequence ID" value="NZ_JAATEM010000049.1"/>
</dbReference>
<reference evidence="3 4" key="1">
    <citation type="submission" date="2020-03" db="EMBL/GenBank/DDBJ databases">
        <title>WGS of actinomycetes isolated from Thailand.</title>
        <authorList>
            <person name="Thawai C."/>
        </authorList>
    </citation>
    <scope>NUCLEOTIDE SEQUENCE [LARGE SCALE GENOMIC DNA]</scope>
    <source>
        <strain evidence="3 4">SBST2-5</strain>
    </source>
</reference>
<keyword evidence="4" id="KW-1185">Reference proteome</keyword>
<accession>A0ABX1AHD9</accession>
<feature type="transmembrane region" description="Helical" evidence="1">
    <location>
        <begin position="182"/>
        <end position="209"/>
    </location>
</feature>
<evidence type="ECO:0000256" key="1">
    <source>
        <dbReference type="SAM" id="Phobius"/>
    </source>
</evidence>
<sequence>MIDSLTYVVAGLLLLTVLWRLPSAFRGGNRRTLWGVFAAFAAAWWLKTPLLIDLVARTGINDLSSLLKHAIAIGGICSLLRYAGAIYGSPPQDDPGRRDLRVARFVVRVAIKASLAAVCAMTALFFLAIDRSEPTEHFLTGHAGDPGLALYMGVLYLYMGSAAALCAYQWGSAARRAHRRLLRAGLTMMTVAMVLAVLYATLRTVYLAIVTVSPPTEEFAAVQETVTDSLQLALFPMLVLGAAVPATRAAVDRWRAWRTLQALHPLWSALARAVPDHVLDPPSSLLHGHRFAPALNRCRDLMRLSTPAEVRLHRWVTEIRDAVRDLRHYVPDDLLARARALAEAEGLHGDEARATAEAYWIEAALLAKTSGRQPFRTAAEFTTATGTGPEDETAWLLAVRSARRRLNPDSVRHLLSDRLPSSHSAVPA</sequence>
<feature type="transmembrane region" description="Helical" evidence="1">
    <location>
        <begin position="6"/>
        <end position="21"/>
    </location>
</feature>
<feature type="transmembrane region" description="Helical" evidence="1">
    <location>
        <begin position="229"/>
        <end position="251"/>
    </location>
</feature>
<comment type="caution">
    <text evidence="3">The sequence shown here is derived from an EMBL/GenBank/DDBJ whole genome shotgun (WGS) entry which is preliminary data.</text>
</comment>
<dbReference type="NCBIfam" id="NF042915">
    <property type="entry name" value="MAB_1171c_fam"/>
    <property type="match status" value="1"/>
</dbReference>
<evidence type="ECO:0000313" key="4">
    <source>
        <dbReference type="Proteomes" id="UP000730591"/>
    </source>
</evidence>
<gene>
    <name evidence="3" type="ORF">HCJ93_28130</name>
</gene>